<gene>
    <name evidence="2" type="ORF">TCIL3000_8_2630</name>
</gene>
<accession>G0URN2</accession>
<sequence length="450" mass="50669">MHHSARRAVVFTPLVPSLDAFLKSHVHPENPLRHHPLWLSDVDLSKLKNVSINKSNRKVSDDRSVDGPLPTVLVEVPSTLFLYNLDQLPPGCDVRWQLPQADVPMSVSSTLPYNHKMCETLDKVRQRNNFESNWWGTRAAWGKRGVQMDPTVRPTPVLFSRLSQFLHISFLTNADELLRNSYISGKTGALITWMDSETNESHYEEMRKCVTEHMQEHKFLSPLYFSESALQSAGICIRPNARPLQFASTSNAAGYVANERFTLKHQVAVYQQYYHLSQIRFPDGYKIPPETITAERQSPGEPIHGPTGRVLRFPELRPDAIVYSSSPELSSVVWPSHNGINDNAACAAHPALGVEHPNGGEGRNLWYLPQDILGVGGTVHPNAMPVEVSIESESMKKRRVYNVEQLVVPLDGYKAVGCIATLKRFEQDEYQRPTSTLTEERGSQHTLPLP</sequence>
<dbReference type="VEuPathDB" id="TriTrypDB:TcIL3000_8_2630"/>
<reference evidence="2" key="1">
    <citation type="journal article" date="2012" name="Proc. Natl. Acad. Sci. U.S.A.">
        <title>Antigenic diversity is generated by distinct evolutionary mechanisms in African trypanosome species.</title>
        <authorList>
            <person name="Jackson A.P."/>
            <person name="Berry A."/>
            <person name="Aslett M."/>
            <person name="Allison H.C."/>
            <person name="Burton P."/>
            <person name="Vavrova-Anderson J."/>
            <person name="Brown R."/>
            <person name="Browne H."/>
            <person name="Corton N."/>
            <person name="Hauser H."/>
            <person name="Gamble J."/>
            <person name="Gilderthorp R."/>
            <person name="Marcello L."/>
            <person name="McQuillan J."/>
            <person name="Otto T.D."/>
            <person name="Quail M.A."/>
            <person name="Sanders M.J."/>
            <person name="van Tonder A."/>
            <person name="Ginger M.L."/>
            <person name="Field M.C."/>
            <person name="Barry J.D."/>
            <person name="Hertz-Fowler C."/>
            <person name="Berriman M."/>
        </authorList>
    </citation>
    <scope>NUCLEOTIDE SEQUENCE</scope>
    <source>
        <strain evidence="2">IL3000</strain>
    </source>
</reference>
<name>G0URN2_TRYCI</name>
<dbReference type="EMBL" id="HE575321">
    <property type="protein sequence ID" value="CCC92044.1"/>
    <property type="molecule type" value="Genomic_DNA"/>
</dbReference>
<dbReference type="AlphaFoldDB" id="G0URN2"/>
<evidence type="ECO:0000256" key="1">
    <source>
        <dbReference type="SAM" id="MobiDB-lite"/>
    </source>
</evidence>
<evidence type="ECO:0000313" key="2">
    <source>
        <dbReference type="EMBL" id="CCC92044.1"/>
    </source>
</evidence>
<feature type="region of interest" description="Disordered" evidence="1">
    <location>
        <begin position="429"/>
        <end position="450"/>
    </location>
</feature>
<protein>
    <submittedName>
        <fullName evidence="2">Uncharacterized protein</fullName>
    </submittedName>
</protein>
<proteinExistence type="predicted"/>
<organism evidence="2">
    <name type="scientific">Trypanosoma congolense (strain IL3000)</name>
    <dbReference type="NCBI Taxonomy" id="1068625"/>
    <lineage>
        <taxon>Eukaryota</taxon>
        <taxon>Discoba</taxon>
        <taxon>Euglenozoa</taxon>
        <taxon>Kinetoplastea</taxon>
        <taxon>Metakinetoplastina</taxon>
        <taxon>Trypanosomatida</taxon>
        <taxon>Trypanosomatidae</taxon>
        <taxon>Trypanosoma</taxon>
        <taxon>Nannomonas</taxon>
    </lineage>
</organism>